<accession>A0A286UI72</accession>
<keyword evidence="1" id="KW-0677">Repeat</keyword>
<name>A0A286UI72_9AGAM</name>
<dbReference type="InterPro" id="IPR035979">
    <property type="entry name" value="RBD_domain_sf"/>
</dbReference>
<reference evidence="6 7" key="1">
    <citation type="journal article" date="2017" name="Mol. Ecol.">
        <title>Comparative and population genomic landscape of Phellinus noxius: A hypervariable fungus causing root rot in trees.</title>
        <authorList>
            <person name="Chung C.L."/>
            <person name="Lee T.J."/>
            <person name="Akiba M."/>
            <person name="Lee H.H."/>
            <person name="Kuo T.H."/>
            <person name="Liu D."/>
            <person name="Ke H.M."/>
            <person name="Yokoi T."/>
            <person name="Roa M.B."/>
            <person name="Lu M.J."/>
            <person name="Chang Y.Y."/>
            <person name="Ann P.J."/>
            <person name="Tsai J.N."/>
            <person name="Chen C.Y."/>
            <person name="Tzean S.S."/>
            <person name="Ota Y."/>
            <person name="Hattori T."/>
            <person name="Sahashi N."/>
            <person name="Liou R.F."/>
            <person name="Kikuchi T."/>
            <person name="Tsai I.J."/>
        </authorList>
    </citation>
    <scope>NUCLEOTIDE SEQUENCE [LARGE SCALE GENOMIC DNA]</scope>
    <source>
        <strain evidence="6 7">FFPRI411160</strain>
    </source>
</reference>
<feature type="compositionally biased region" description="Low complexity" evidence="4">
    <location>
        <begin position="1"/>
        <end position="17"/>
    </location>
</feature>
<feature type="compositionally biased region" description="Basic and acidic residues" evidence="4">
    <location>
        <begin position="973"/>
        <end position="989"/>
    </location>
</feature>
<dbReference type="Gene3D" id="3.30.70.330">
    <property type="match status" value="2"/>
</dbReference>
<dbReference type="PANTHER" id="PTHR24012">
    <property type="entry name" value="RNA BINDING PROTEIN"/>
    <property type="match status" value="1"/>
</dbReference>
<dbReference type="InterPro" id="IPR000504">
    <property type="entry name" value="RRM_dom"/>
</dbReference>
<feature type="compositionally biased region" description="Polar residues" evidence="4">
    <location>
        <begin position="173"/>
        <end position="194"/>
    </location>
</feature>
<protein>
    <submittedName>
        <fullName evidence="6">Rcop c3</fullName>
    </submittedName>
</protein>
<comment type="caution">
    <text evidence="6">The sequence shown here is derived from an EMBL/GenBank/DDBJ whole genome shotgun (WGS) entry which is preliminary data.</text>
</comment>
<evidence type="ECO:0000256" key="3">
    <source>
        <dbReference type="PROSITE-ProRule" id="PRU00176"/>
    </source>
</evidence>
<sequence>MSSPSDTSPSSSPHSFSGGTTFIHPDSSHNNNNQLSLQELIPSEQQYTCPIDQFLVSSASNDQLLVGKQVSPTLSSGSFKNIQFTSTPLQSISENLSNLDIDSSSNSPEAICEESCFRERESSAPLPSVPPTTPASSSNHRTPHSQPIQPINSPSTRRHDSPPTSAQAAALSSPLTENSVSEHGSETSDSNSIEIISGYGDNSFGSGIQGLFRSRKSSVSRSSSSNSGILTTEAVDLAHHLINVGVTPDKSSQVSRQTLPSDPRFLEIHDNLKGSNYSVISNPLITLSNHQDDIHLEGNLLHSSIPLTVDLPQQQFEDLRENKVTSDTNDTHDGAEILRTPNVYINGLPPHFPDENLFLMTREFGHVLSVRTFTRCVGEKMSGYGFVLFDSVDSAERCIETLRKYRNLHPSFSKQVHKIPGTPYASGTITLPHSESESSVSSQPSFSAMNSFPSTASTLAPSLSTSALSTTSSSSKGGAQYITRNVSMESVSDLSTKEVRELTFREKMERLKDNRSTNLYMEGLPLTIDDISLAALVSPHKVVSSRFFQTKLSNPPRMIAFVRLDTRTGAEEIIERLHGRVVRGWNDNGCRISVRFADTNEQRELRRTERSARGEDEENGGGTRLSMAQAALLNLRGAEAQAHLGYSITQKDNIIQGSTILPSTKSFPNGHSTTNSYHPLTTHQQTLINSGIHEKPHLTNYKTTPSWPQRSCILNTSTSVGSKSENIYVREGKNDSMMVASMLPPELHHRSNDQDISTKQYDLNQLAFIHQQNQLRQLHLIQQMQNMACQDIDPNFNLAINNCVLQSQGLMPSANIFNGGRDLNLDACPSNHLLKNGRQTTASNAQQHVPAFNGVPDRVTDIVHHPSNEPFVGIGRCSVDSDQQSFVTNHKTTSSSQSLSFSRLGVGLPRDENVNTDHRRRASALDEGEITLISPALTYASRTPSTLSPATPLFNTFGTPASAPATVPRGKTSVRERDFFRPYKNETRQ</sequence>
<dbReference type="Proteomes" id="UP000217199">
    <property type="component" value="Unassembled WGS sequence"/>
</dbReference>
<dbReference type="EMBL" id="NBII01000005">
    <property type="protein sequence ID" value="PAV19155.1"/>
    <property type="molecule type" value="Genomic_DNA"/>
</dbReference>
<feature type="region of interest" description="Disordered" evidence="4">
    <location>
        <begin position="601"/>
        <end position="624"/>
    </location>
</feature>
<dbReference type="STRING" id="2282107.A0A286UI72"/>
<keyword evidence="2 3" id="KW-0694">RNA-binding</keyword>
<keyword evidence="7" id="KW-1185">Reference proteome</keyword>
<evidence type="ECO:0000256" key="4">
    <source>
        <dbReference type="SAM" id="MobiDB-lite"/>
    </source>
</evidence>
<proteinExistence type="predicted"/>
<evidence type="ECO:0000259" key="5">
    <source>
        <dbReference type="PROSITE" id="PS50102"/>
    </source>
</evidence>
<evidence type="ECO:0000313" key="7">
    <source>
        <dbReference type="Proteomes" id="UP000217199"/>
    </source>
</evidence>
<evidence type="ECO:0000256" key="2">
    <source>
        <dbReference type="ARBA" id="ARBA00022884"/>
    </source>
</evidence>
<gene>
    <name evidence="6" type="ORF">PNOK_0599900</name>
</gene>
<dbReference type="SUPFAM" id="SSF54928">
    <property type="entry name" value="RNA-binding domain, RBD"/>
    <property type="match status" value="2"/>
</dbReference>
<feature type="region of interest" description="Disordered" evidence="4">
    <location>
        <begin position="959"/>
        <end position="989"/>
    </location>
</feature>
<dbReference type="PROSITE" id="PS50102">
    <property type="entry name" value="RRM"/>
    <property type="match status" value="2"/>
</dbReference>
<dbReference type="Pfam" id="PF00076">
    <property type="entry name" value="RRM_1"/>
    <property type="match status" value="1"/>
</dbReference>
<dbReference type="GO" id="GO:0003723">
    <property type="term" value="F:RNA binding"/>
    <property type="evidence" value="ECO:0007669"/>
    <property type="project" value="UniProtKB-UniRule"/>
</dbReference>
<dbReference type="InterPro" id="IPR012677">
    <property type="entry name" value="Nucleotide-bd_a/b_plait_sf"/>
</dbReference>
<evidence type="ECO:0000313" key="6">
    <source>
        <dbReference type="EMBL" id="PAV19155.1"/>
    </source>
</evidence>
<evidence type="ECO:0000256" key="1">
    <source>
        <dbReference type="ARBA" id="ARBA00022737"/>
    </source>
</evidence>
<dbReference type="InParanoid" id="A0A286UI72"/>
<feature type="domain" description="RRM" evidence="5">
    <location>
        <begin position="517"/>
        <end position="599"/>
    </location>
</feature>
<feature type="compositionally biased region" description="Basic and acidic residues" evidence="4">
    <location>
        <begin position="601"/>
        <end position="614"/>
    </location>
</feature>
<feature type="region of interest" description="Disordered" evidence="4">
    <location>
        <begin position="99"/>
        <end position="194"/>
    </location>
</feature>
<dbReference type="OrthoDB" id="271725at2759"/>
<feature type="compositionally biased region" description="Polar residues" evidence="4">
    <location>
        <begin position="144"/>
        <end position="155"/>
    </location>
</feature>
<dbReference type="AlphaFoldDB" id="A0A286UI72"/>
<feature type="region of interest" description="Disordered" evidence="4">
    <location>
        <begin position="1"/>
        <end position="35"/>
    </location>
</feature>
<feature type="domain" description="RRM" evidence="5">
    <location>
        <begin position="341"/>
        <end position="415"/>
    </location>
</feature>
<dbReference type="SMART" id="SM00360">
    <property type="entry name" value="RRM"/>
    <property type="match status" value="2"/>
</dbReference>
<organism evidence="6 7">
    <name type="scientific">Pyrrhoderma noxium</name>
    <dbReference type="NCBI Taxonomy" id="2282107"/>
    <lineage>
        <taxon>Eukaryota</taxon>
        <taxon>Fungi</taxon>
        <taxon>Dikarya</taxon>
        <taxon>Basidiomycota</taxon>
        <taxon>Agaricomycotina</taxon>
        <taxon>Agaricomycetes</taxon>
        <taxon>Hymenochaetales</taxon>
        <taxon>Hymenochaetaceae</taxon>
        <taxon>Pyrrhoderma</taxon>
    </lineage>
</organism>